<accession>M0E7J8</accession>
<dbReference type="Proteomes" id="UP000011586">
    <property type="component" value="Unassembled WGS sequence"/>
</dbReference>
<feature type="region of interest" description="Disordered" evidence="1">
    <location>
        <begin position="1"/>
        <end position="30"/>
    </location>
</feature>
<dbReference type="InterPro" id="IPR036388">
    <property type="entry name" value="WH-like_DNA-bd_sf"/>
</dbReference>
<sequence>MGADATVVGVSQWHQQQKYADTPNTSEDDKIHMPIDIETFDSAPEDRLQHSEETNADRVMRFLATHPDQAFTQSEIRDATDVKAGSISVVLSRLEDRGLVRHKGNYWALGDADEVAAYTGLSESTRAANDRFGEEDMDEWLDHAVDDEATE</sequence>
<evidence type="ECO:0000259" key="2">
    <source>
        <dbReference type="Pfam" id="PF12802"/>
    </source>
</evidence>
<proteinExistence type="predicted"/>
<name>M0E7J8_9EURY</name>
<dbReference type="GO" id="GO:0003700">
    <property type="term" value="F:DNA-binding transcription factor activity"/>
    <property type="evidence" value="ECO:0007669"/>
    <property type="project" value="InterPro"/>
</dbReference>
<dbReference type="InterPro" id="IPR000835">
    <property type="entry name" value="HTH_MarR-typ"/>
</dbReference>
<evidence type="ECO:0000256" key="1">
    <source>
        <dbReference type="SAM" id="MobiDB-lite"/>
    </source>
</evidence>
<gene>
    <name evidence="3" type="ORF">C463_08779</name>
</gene>
<dbReference type="Pfam" id="PF12802">
    <property type="entry name" value="MarR_2"/>
    <property type="match status" value="1"/>
</dbReference>
<dbReference type="Gene3D" id="1.10.10.10">
    <property type="entry name" value="Winged helix-like DNA-binding domain superfamily/Winged helix DNA-binding domain"/>
    <property type="match status" value="1"/>
</dbReference>
<dbReference type="EMBL" id="AOJK01000041">
    <property type="protein sequence ID" value="ELZ43750.1"/>
    <property type="molecule type" value="Genomic_DNA"/>
</dbReference>
<evidence type="ECO:0000313" key="4">
    <source>
        <dbReference type="Proteomes" id="UP000011586"/>
    </source>
</evidence>
<dbReference type="PATRIC" id="fig|1227465.4.peg.1722"/>
<feature type="domain" description="HTH marR-type" evidence="2">
    <location>
        <begin position="58"/>
        <end position="102"/>
    </location>
</feature>
<reference evidence="3 4" key="1">
    <citation type="journal article" date="2014" name="PLoS Genet.">
        <title>Phylogenetically driven sequencing of extremely halophilic archaea reveals strategies for static and dynamic osmo-response.</title>
        <authorList>
            <person name="Becker E.A."/>
            <person name="Seitzer P.M."/>
            <person name="Tritt A."/>
            <person name="Larsen D."/>
            <person name="Krusor M."/>
            <person name="Yao A.I."/>
            <person name="Wu D."/>
            <person name="Madern D."/>
            <person name="Eisen J.A."/>
            <person name="Darling A.E."/>
            <person name="Facciotti M.T."/>
        </authorList>
    </citation>
    <scope>NUCLEOTIDE SEQUENCE [LARGE SCALE GENOMIC DNA]</scope>
    <source>
        <strain evidence="3 4">DSM 19288</strain>
    </source>
</reference>
<dbReference type="AlphaFoldDB" id="M0E7J8"/>
<dbReference type="InterPro" id="IPR036390">
    <property type="entry name" value="WH_DNA-bd_sf"/>
</dbReference>
<feature type="region of interest" description="Disordered" evidence="1">
    <location>
        <begin position="129"/>
        <end position="151"/>
    </location>
</feature>
<protein>
    <recommendedName>
        <fullName evidence="2">HTH marR-type domain-containing protein</fullName>
    </recommendedName>
</protein>
<feature type="compositionally biased region" description="Polar residues" evidence="1">
    <location>
        <begin position="12"/>
        <end position="25"/>
    </location>
</feature>
<organism evidence="3 4">
    <name type="scientific">Halorubrum californiense DSM 19288</name>
    <dbReference type="NCBI Taxonomy" id="1227465"/>
    <lineage>
        <taxon>Archaea</taxon>
        <taxon>Methanobacteriati</taxon>
        <taxon>Methanobacteriota</taxon>
        <taxon>Stenosarchaea group</taxon>
        <taxon>Halobacteria</taxon>
        <taxon>Halobacteriales</taxon>
        <taxon>Haloferacaceae</taxon>
        <taxon>Halorubrum</taxon>
    </lineage>
</organism>
<dbReference type="SUPFAM" id="SSF46785">
    <property type="entry name" value="Winged helix' DNA-binding domain"/>
    <property type="match status" value="1"/>
</dbReference>
<keyword evidence="4" id="KW-1185">Reference proteome</keyword>
<evidence type="ECO:0000313" key="3">
    <source>
        <dbReference type="EMBL" id="ELZ43750.1"/>
    </source>
</evidence>
<comment type="caution">
    <text evidence="3">The sequence shown here is derived from an EMBL/GenBank/DDBJ whole genome shotgun (WGS) entry which is preliminary data.</text>
</comment>